<evidence type="ECO:0000313" key="3">
    <source>
        <dbReference type="EMBL" id="KAA0184937.1"/>
    </source>
</evidence>
<reference evidence="3" key="1">
    <citation type="submission" date="2019-05" db="EMBL/GenBank/DDBJ databases">
        <title>Annotation for the trematode Fasciolopsis buski.</title>
        <authorList>
            <person name="Choi Y.-J."/>
        </authorList>
    </citation>
    <scope>NUCLEOTIDE SEQUENCE</scope>
    <source>
        <strain evidence="3">HT</strain>
        <tissue evidence="3">Whole worm</tissue>
    </source>
</reference>
<feature type="region of interest" description="Disordered" evidence="1">
    <location>
        <begin position="143"/>
        <end position="267"/>
    </location>
</feature>
<evidence type="ECO:0000256" key="1">
    <source>
        <dbReference type="SAM" id="MobiDB-lite"/>
    </source>
</evidence>
<feature type="region of interest" description="Disordered" evidence="1">
    <location>
        <begin position="992"/>
        <end position="1016"/>
    </location>
</feature>
<keyword evidence="4" id="KW-1185">Reference proteome</keyword>
<feature type="compositionally biased region" description="Low complexity" evidence="1">
    <location>
        <begin position="930"/>
        <end position="945"/>
    </location>
</feature>
<feature type="region of interest" description="Disordered" evidence="1">
    <location>
        <begin position="1068"/>
        <end position="1156"/>
    </location>
</feature>
<feature type="compositionally biased region" description="Polar residues" evidence="1">
    <location>
        <begin position="946"/>
        <end position="957"/>
    </location>
</feature>
<feature type="compositionally biased region" description="Polar residues" evidence="1">
    <location>
        <begin position="1107"/>
        <end position="1127"/>
    </location>
</feature>
<feature type="compositionally biased region" description="Low complexity" evidence="1">
    <location>
        <begin position="559"/>
        <end position="583"/>
    </location>
</feature>
<protein>
    <recommendedName>
        <fullName evidence="2">Egal-1 winged helix domain-containing protein</fullName>
    </recommendedName>
</protein>
<feature type="compositionally biased region" description="Polar residues" evidence="1">
    <location>
        <begin position="1077"/>
        <end position="1086"/>
    </location>
</feature>
<feature type="compositionally biased region" description="Low complexity" evidence="1">
    <location>
        <begin position="161"/>
        <end position="171"/>
    </location>
</feature>
<sequence>MTEIEHTSDSELEDPNRITDAASCLDYLKRREVFLYKMMNDPSHKAMLYFLEVLMNSDSPVTVDQLAARFTHKSFSKEMREACGGGSAEGLREFLQRFPSLFNVRENGQVSSVSIELPGMDALPEGMSDFDLYLGSNNHCSSVSGESNYSGNQSAANGEPSLFSMSKSSKSVTGQRIGKARVNGNSSGDATKTKSTSSLSLASSPSNHSSQSSSGSMSSFTGQNGVEQSRRSDDAHTSEKTRLNGTGTTNLSRRVSNPSSFGWTKNSAVYQPPPLREQARLAAASNTTCDLCRSKLQLCSGTEAATLPVASRTTTCVHCPLLDLTCHHHCPATHHHVQTHCLCATTRLASPTHCHHCHPLHTTSSAIRSSLMPSTYCSLPPMEKLMLETEAVRFFQQRLLKREERWVPIKSLAGHLSQATPEVRAVVGPQLEFRNFLLKHPHIFEVQGELVSVRDPFSNLSSQRRTRDRFSGSMSTGNSNIIHTSFSSNNLFSSSLGGGGGGFSKSGGNSERAQRPKSLILTTPQQLGSLSFGSNCSSNGRRQTEHRRSTHFAENFVTASYPASGGPSRSGSTSSAPTTPTGSNPTLNSSHRGVAFKPISRRETIADGYLTQSLISAATGVSSSTDVDQFTNLSSTVPSLATTNSISISMSANEYRAIMFLRKVLEKRGGAPGQLGLGLTELMQFLSTKAPESVQSTIGWTKIELEEFVCQHNLFFDVRRGQVSKPPGPSAPSVGGVNGMSNNNNSSNNNNNNTNNNNSNSNTNNNMGTNISVTNSTEPLVLVTNKRLERMINIVITGTRPVEGNARTLTNRCGRIFHVAKLWGIIDLGRHEHVFFDKSIFKHVDDLQKHFQVNELLYFNAILAPKESRAKWRATQVWKECDRENVEKLGVISGPSFRGTSQKKQDTNADSNVPSSLVNSGGLASSMRPNGSALKSKSSSTNSTGYVNKTNGANRTTGHSEHPGVLQNSHHFNENEDTEADVDDLEVDGMSQADKFPSKTGSTDAAVRNGGTANESDCEFDLAGEEALDDDEESYAAALAREEGLLLANDVRFVTDVDVLDNASSRVNAASKDVKAQVTSSHTNGHITAGFENGPSSNSSRPKHHNPLTSSASEPNGNNFVSSSTEQNHSDYAHGPHSMTCSLKEDGTMSTSSNGSGGISIAVQTVSTGEIMATQLYHDQNKQPCSSA</sequence>
<dbReference type="EMBL" id="LUCM01010804">
    <property type="protein sequence ID" value="KAA0184937.1"/>
    <property type="molecule type" value="Genomic_DNA"/>
</dbReference>
<feature type="compositionally biased region" description="Polar residues" evidence="1">
    <location>
        <begin position="898"/>
        <end position="929"/>
    </location>
</feature>
<evidence type="ECO:0000259" key="2">
    <source>
        <dbReference type="Pfam" id="PF23713"/>
    </source>
</evidence>
<feature type="compositionally biased region" description="Basic and acidic residues" evidence="1">
    <location>
        <begin position="228"/>
        <end position="242"/>
    </location>
</feature>
<feature type="compositionally biased region" description="Polar residues" evidence="1">
    <location>
        <begin position="243"/>
        <end position="267"/>
    </location>
</feature>
<feature type="compositionally biased region" description="Polar residues" evidence="1">
    <location>
        <begin position="183"/>
        <end position="194"/>
    </location>
</feature>
<dbReference type="OrthoDB" id="26838at2759"/>
<dbReference type="Proteomes" id="UP000728185">
    <property type="component" value="Unassembled WGS sequence"/>
</dbReference>
<gene>
    <name evidence="3" type="ORF">FBUS_01605</name>
</gene>
<feature type="domain" description="Egal-1 winged helix" evidence="2">
    <location>
        <begin position="44"/>
        <end position="114"/>
    </location>
</feature>
<organism evidence="3 4">
    <name type="scientific">Fasciolopsis buskii</name>
    <dbReference type="NCBI Taxonomy" id="27845"/>
    <lineage>
        <taxon>Eukaryota</taxon>
        <taxon>Metazoa</taxon>
        <taxon>Spiralia</taxon>
        <taxon>Lophotrochozoa</taxon>
        <taxon>Platyhelminthes</taxon>
        <taxon>Trematoda</taxon>
        <taxon>Digenea</taxon>
        <taxon>Plagiorchiida</taxon>
        <taxon>Echinostomata</taxon>
        <taxon>Echinostomatoidea</taxon>
        <taxon>Fasciolidae</taxon>
        <taxon>Fasciolopsis</taxon>
    </lineage>
</organism>
<feature type="domain" description="Egal-1 winged helix" evidence="2">
    <location>
        <begin position="655"/>
        <end position="724"/>
    </location>
</feature>
<feature type="compositionally biased region" description="Polar residues" evidence="1">
    <location>
        <begin position="143"/>
        <end position="156"/>
    </location>
</feature>
<feature type="region of interest" description="Disordered" evidence="1">
    <location>
        <begin position="892"/>
        <end position="970"/>
    </location>
</feature>
<proteinExistence type="predicted"/>
<evidence type="ECO:0000313" key="4">
    <source>
        <dbReference type="Proteomes" id="UP000728185"/>
    </source>
</evidence>
<dbReference type="AlphaFoldDB" id="A0A8E0RJT1"/>
<comment type="caution">
    <text evidence="3">The sequence shown here is derived from an EMBL/GenBank/DDBJ whole genome shotgun (WGS) entry which is preliminary data.</text>
</comment>
<feature type="compositionally biased region" description="Low complexity" evidence="1">
    <location>
        <begin position="731"/>
        <end position="770"/>
    </location>
</feature>
<feature type="region of interest" description="Disordered" evidence="1">
    <location>
        <begin position="559"/>
        <end position="595"/>
    </location>
</feature>
<feature type="compositionally biased region" description="Low complexity" evidence="1">
    <location>
        <begin position="195"/>
        <end position="219"/>
    </location>
</feature>
<dbReference type="InterPro" id="IPR056589">
    <property type="entry name" value="WH_Egal-1"/>
</dbReference>
<dbReference type="Pfam" id="PF23713">
    <property type="entry name" value="WHD_Egal"/>
    <property type="match status" value="3"/>
</dbReference>
<accession>A0A8E0RJT1</accession>
<feature type="region of interest" description="Disordered" evidence="1">
    <location>
        <begin position="720"/>
        <end position="773"/>
    </location>
</feature>
<feature type="domain" description="Egal-1 winged helix" evidence="2">
    <location>
        <begin position="390"/>
        <end position="455"/>
    </location>
</feature>
<name>A0A8E0RJT1_9TREM</name>